<dbReference type="InterPro" id="IPR008991">
    <property type="entry name" value="Translation_prot_SH3-like_sf"/>
</dbReference>
<proteinExistence type="inferred from homology"/>
<keyword evidence="8" id="KW-1185">Reference proteome</keyword>
<dbReference type="EMBL" id="RXFM01000061">
    <property type="protein sequence ID" value="RST64602.1"/>
    <property type="molecule type" value="Genomic_DNA"/>
</dbReference>
<evidence type="ECO:0000313" key="7">
    <source>
        <dbReference type="EMBL" id="RST64602.1"/>
    </source>
</evidence>
<sequence>MNLADKYIEKQLSVLKKGKDIPDFNPGDTLKIHNKIVDESNERVQIFEGVCIAKTNSGLGSTFKVKKISCGMCFEKTFPLYSPLVAKIEVLRRGKVRRAKLYYMRELVGKAARIKEARTSYTKGKKKNHSK</sequence>
<dbReference type="PROSITE" id="PS01015">
    <property type="entry name" value="RIBOSOMAL_L19"/>
    <property type="match status" value="1"/>
</dbReference>
<reference evidence="8" key="1">
    <citation type="submission" date="2018-11" db="EMBL/GenBank/DDBJ databases">
        <title>Phylogenetic, genomic, and biogeographic characterization of a novel and ubiquitous marine invertebrate-associated Rickettsiales parasite, Candidatus Marinoinvertebrata rohwerii, gen. nov., sp. nov.</title>
        <authorList>
            <person name="Klinges J.G."/>
            <person name="Rosales S.M."/>
            <person name="Mcminds R."/>
            <person name="Shaver E.C."/>
            <person name="Shantz A."/>
            <person name="Peters E.C."/>
            <person name="Burkepile D.E."/>
            <person name="Silliman B.R."/>
            <person name="Vega Thurber R.L."/>
        </authorList>
    </citation>
    <scope>NUCLEOTIDE SEQUENCE [LARGE SCALE GENOMIC DNA]</scope>
    <source>
        <strain evidence="8">a_cerv_44</strain>
    </source>
</reference>
<comment type="function">
    <text evidence="5 6">This protein is located at the 30S-50S ribosomal subunit interface and may play a role in the structure and function of the aminoacyl-tRNA binding site.</text>
</comment>
<evidence type="ECO:0000256" key="6">
    <source>
        <dbReference type="RuleBase" id="RU000559"/>
    </source>
</evidence>
<evidence type="ECO:0000256" key="1">
    <source>
        <dbReference type="ARBA" id="ARBA00005781"/>
    </source>
</evidence>
<dbReference type="AlphaFoldDB" id="A0A3S0A5V8"/>
<evidence type="ECO:0000256" key="4">
    <source>
        <dbReference type="ARBA" id="ARBA00035171"/>
    </source>
</evidence>
<evidence type="ECO:0000256" key="5">
    <source>
        <dbReference type="HAMAP-Rule" id="MF_00402"/>
    </source>
</evidence>
<dbReference type="GO" id="GO:0003735">
    <property type="term" value="F:structural constituent of ribosome"/>
    <property type="evidence" value="ECO:0007669"/>
    <property type="project" value="InterPro"/>
</dbReference>
<keyword evidence="2 5" id="KW-0689">Ribosomal protein</keyword>
<dbReference type="PANTHER" id="PTHR15680">
    <property type="entry name" value="RIBOSOMAL PROTEIN L19"/>
    <property type="match status" value="1"/>
</dbReference>
<evidence type="ECO:0000256" key="2">
    <source>
        <dbReference type="ARBA" id="ARBA00022980"/>
    </source>
</evidence>
<accession>A0A3S0A5V8</accession>
<keyword evidence="3 5" id="KW-0687">Ribonucleoprotein</keyword>
<evidence type="ECO:0000256" key="3">
    <source>
        <dbReference type="ARBA" id="ARBA00023274"/>
    </source>
</evidence>
<dbReference type="Pfam" id="PF01245">
    <property type="entry name" value="Ribosomal_L19"/>
    <property type="match status" value="1"/>
</dbReference>
<protein>
    <recommendedName>
        <fullName evidence="4 5">Large ribosomal subunit protein bL19</fullName>
    </recommendedName>
</protein>
<dbReference type="HAMAP" id="MF_00402">
    <property type="entry name" value="Ribosomal_bL19"/>
    <property type="match status" value="1"/>
</dbReference>
<comment type="similarity">
    <text evidence="1 5 6">Belongs to the bacterial ribosomal protein bL19 family.</text>
</comment>
<gene>
    <name evidence="5" type="primary">rplS</name>
    <name evidence="7" type="ORF">EIC27_04615</name>
</gene>
<dbReference type="NCBIfam" id="TIGR01024">
    <property type="entry name" value="rplS_bact"/>
    <property type="match status" value="1"/>
</dbReference>
<organism evidence="7 8">
    <name type="scientific">Candidatus Aquarickettsia rohweri</name>
    <dbReference type="NCBI Taxonomy" id="2602574"/>
    <lineage>
        <taxon>Bacteria</taxon>
        <taxon>Pseudomonadati</taxon>
        <taxon>Pseudomonadota</taxon>
        <taxon>Alphaproteobacteria</taxon>
        <taxon>Rickettsiales</taxon>
        <taxon>Candidatus Midichloriaceae</taxon>
        <taxon>Candidatus Aquarickettsia</taxon>
    </lineage>
</organism>
<dbReference type="PANTHER" id="PTHR15680:SF9">
    <property type="entry name" value="LARGE RIBOSOMAL SUBUNIT PROTEIN BL19M"/>
    <property type="match status" value="1"/>
</dbReference>
<dbReference type="RefSeq" id="WP_126044950.1">
    <property type="nucleotide sequence ID" value="NZ_RXFM01000061.1"/>
</dbReference>
<name>A0A3S0A5V8_9RICK</name>
<dbReference type="InterPro" id="IPR001857">
    <property type="entry name" value="Ribosomal_bL19"/>
</dbReference>
<dbReference type="OrthoDB" id="9803541at2"/>
<dbReference type="Gene3D" id="2.30.30.790">
    <property type="match status" value="1"/>
</dbReference>
<dbReference type="InterPro" id="IPR018257">
    <property type="entry name" value="Ribosomal_bL19_CS"/>
</dbReference>
<dbReference type="PRINTS" id="PR00061">
    <property type="entry name" value="RIBOSOMALL19"/>
</dbReference>
<dbReference type="InterPro" id="IPR038657">
    <property type="entry name" value="Ribosomal_bL19_sf"/>
</dbReference>
<dbReference type="SUPFAM" id="SSF50104">
    <property type="entry name" value="Translation proteins SH3-like domain"/>
    <property type="match status" value="1"/>
</dbReference>
<dbReference type="GO" id="GO:0022625">
    <property type="term" value="C:cytosolic large ribosomal subunit"/>
    <property type="evidence" value="ECO:0007669"/>
    <property type="project" value="TreeGrafter"/>
</dbReference>
<evidence type="ECO:0000313" key="8">
    <source>
        <dbReference type="Proteomes" id="UP000279470"/>
    </source>
</evidence>
<dbReference type="PIRSF" id="PIRSF002191">
    <property type="entry name" value="Ribosomal_L19"/>
    <property type="match status" value="1"/>
</dbReference>
<dbReference type="GO" id="GO:0006412">
    <property type="term" value="P:translation"/>
    <property type="evidence" value="ECO:0007669"/>
    <property type="project" value="UniProtKB-UniRule"/>
</dbReference>
<comment type="caution">
    <text evidence="7">The sequence shown here is derived from an EMBL/GenBank/DDBJ whole genome shotgun (WGS) entry which is preliminary data.</text>
</comment>
<dbReference type="Proteomes" id="UP000279470">
    <property type="component" value="Unassembled WGS sequence"/>
</dbReference>